<organism evidence="1 2">
    <name type="scientific">Elysia marginata</name>
    <dbReference type="NCBI Taxonomy" id="1093978"/>
    <lineage>
        <taxon>Eukaryota</taxon>
        <taxon>Metazoa</taxon>
        <taxon>Spiralia</taxon>
        <taxon>Lophotrochozoa</taxon>
        <taxon>Mollusca</taxon>
        <taxon>Gastropoda</taxon>
        <taxon>Heterobranchia</taxon>
        <taxon>Euthyneura</taxon>
        <taxon>Panpulmonata</taxon>
        <taxon>Sacoglossa</taxon>
        <taxon>Placobranchoidea</taxon>
        <taxon>Plakobranchidae</taxon>
        <taxon>Elysia</taxon>
    </lineage>
</organism>
<dbReference type="Proteomes" id="UP000762676">
    <property type="component" value="Unassembled WGS sequence"/>
</dbReference>
<comment type="caution">
    <text evidence="1">The sequence shown here is derived from an EMBL/GenBank/DDBJ whole genome shotgun (WGS) entry which is preliminary data.</text>
</comment>
<gene>
    <name evidence="1" type="ORF">ElyMa_001927200</name>
</gene>
<accession>A0AAV4EVZ2</accession>
<proteinExistence type="predicted"/>
<dbReference type="Gene3D" id="3.40.50.150">
    <property type="entry name" value="Vaccinia Virus protein VP39"/>
    <property type="match status" value="1"/>
</dbReference>
<dbReference type="EMBL" id="BMAT01003902">
    <property type="protein sequence ID" value="GFR64608.1"/>
    <property type="molecule type" value="Genomic_DNA"/>
</dbReference>
<dbReference type="Gene3D" id="3.30.70.1170">
    <property type="entry name" value="Sun protein, domain 3"/>
    <property type="match status" value="1"/>
</dbReference>
<dbReference type="InterPro" id="IPR029063">
    <property type="entry name" value="SAM-dependent_MTases_sf"/>
</dbReference>
<keyword evidence="2" id="KW-1185">Reference proteome</keyword>
<name>A0AAV4EVZ2_9GAST</name>
<dbReference type="PANTHER" id="PTHR14663">
    <property type="entry name" value="METHYLTRANSFERASE NSUN7-RELATED"/>
    <property type="match status" value="1"/>
</dbReference>
<dbReference type="PANTHER" id="PTHR14663:SF2">
    <property type="entry name" value="METHYLTRANSFERASE NSUN7-RELATED"/>
    <property type="match status" value="1"/>
</dbReference>
<protein>
    <submittedName>
        <fullName evidence="1">NOP2/Sun domain family, member 7</fullName>
    </submittedName>
</protein>
<reference evidence="1 2" key="1">
    <citation type="journal article" date="2021" name="Elife">
        <title>Chloroplast acquisition without the gene transfer in kleptoplastic sea slugs, Plakobranchus ocellatus.</title>
        <authorList>
            <person name="Maeda T."/>
            <person name="Takahashi S."/>
            <person name="Yoshida T."/>
            <person name="Shimamura S."/>
            <person name="Takaki Y."/>
            <person name="Nagai Y."/>
            <person name="Toyoda A."/>
            <person name="Suzuki Y."/>
            <person name="Arimoto A."/>
            <person name="Ishii H."/>
            <person name="Satoh N."/>
            <person name="Nishiyama T."/>
            <person name="Hasebe M."/>
            <person name="Maruyama T."/>
            <person name="Minagawa J."/>
            <person name="Obokata J."/>
            <person name="Shigenobu S."/>
        </authorList>
    </citation>
    <scope>NUCLEOTIDE SEQUENCE [LARGE SCALE GENOMIC DNA]</scope>
</reference>
<evidence type="ECO:0000313" key="1">
    <source>
        <dbReference type="EMBL" id="GFR64608.1"/>
    </source>
</evidence>
<dbReference type="SUPFAM" id="SSF53335">
    <property type="entry name" value="S-adenosyl-L-methionine-dependent methyltransferases"/>
    <property type="match status" value="1"/>
</dbReference>
<dbReference type="InterPro" id="IPR042620">
    <property type="entry name" value="NSUN7"/>
</dbReference>
<dbReference type="AlphaFoldDB" id="A0AAV4EVZ2"/>
<sequence length="243" mass="27492">MDSLRDEGFEELEEGLEISEQNTKVYRRDPHCSDLLVFPPNFSMYFKESEWVGTGQLVPQDKSSCLAPQTVHLLLGIDQDVIHVNVGTGMTTAHIASLLRHRSPHSHIWAFEPEDAERTRKAARNLEFLGAKNTRIIPDHFLNSDPEDSKFRGVRVIMITANCSKSAITSPVQFIVSEGEDMQILGELSQADSNLARVRELTYEHETLLKHALKCEHSYIIMGLIFRTDFTTGHGNECSNRLL</sequence>
<evidence type="ECO:0000313" key="2">
    <source>
        <dbReference type="Proteomes" id="UP000762676"/>
    </source>
</evidence>